<reference evidence="1 2" key="1">
    <citation type="submission" date="2015-11" db="EMBL/GenBank/DDBJ databases">
        <title>Genome-wide analysis reveals the secondary metabolome in Streptomyces kanasensis ZX01.</title>
        <authorList>
            <person name="Zhang G."/>
            <person name="Han L."/>
            <person name="Feng J."/>
            <person name="Zhang X."/>
        </authorList>
    </citation>
    <scope>NUCLEOTIDE SEQUENCE [LARGE SCALE GENOMIC DNA]</scope>
    <source>
        <strain evidence="1 2">ZX01</strain>
    </source>
</reference>
<keyword evidence="2" id="KW-1185">Reference proteome</keyword>
<dbReference type="Pfam" id="PF19746">
    <property type="entry name" value="DUF6233"/>
    <property type="match status" value="1"/>
</dbReference>
<dbReference type="STRING" id="936756.ATE80_28700"/>
<dbReference type="OrthoDB" id="4322219at2"/>
<name>A0A124EBU0_9ACTN</name>
<accession>A0A124EBU0</accession>
<dbReference type="AlphaFoldDB" id="A0A124EBU0"/>
<protein>
    <submittedName>
        <fullName evidence="1">Uncharacterized protein</fullName>
    </submittedName>
</protein>
<gene>
    <name evidence="1" type="ORF">ATE80_28700</name>
</gene>
<dbReference type="EMBL" id="LNSV01000133">
    <property type="protein sequence ID" value="KUH35527.1"/>
    <property type="molecule type" value="Genomic_DNA"/>
</dbReference>
<dbReference type="InterPro" id="IPR046200">
    <property type="entry name" value="DUF6233"/>
</dbReference>
<organism evidence="1 2">
    <name type="scientific">Streptomyces kanasensis</name>
    <dbReference type="NCBI Taxonomy" id="936756"/>
    <lineage>
        <taxon>Bacteria</taxon>
        <taxon>Bacillati</taxon>
        <taxon>Actinomycetota</taxon>
        <taxon>Actinomycetes</taxon>
        <taxon>Kitasatosporales</taxon>
        <taxon>Streptomycetaceae</taxon>
        <taxon>Streptomyces</taxon>
    </lineage>
</organism>
<comment type="caution">
    <text evidence="1">The sequence shown here is derived from an EMBL/GenBank/DDBJ whole genome shotgun (WGS) entry which is preliminary data.</text>
</comment>
<dbReference type="Proteomes" id="UP000054011">
    <property type="component" value="Unassembled WGS sequence"/>
</dbReference>
<proteinExistence type="predicted"/>
<sequence>MRVLLPTGEEVTGRLWGRRQLPEGWVYDVGLPGYSNRETGEVEPVEYRVWLPVPQYVRPVDGVAYDAVPTEHLPAPSVVEQLLGPRRPSGWVLQKLGGRHVLAQGVVHAVDCAEAPKDAPPLALDQALAAAERPGVRLCSLCGASAELDPVLKGFDQGFQD</sequence>
<evidence type="ECO:0000313" key="2">
    <source>
        <dbReference type="Proteomes" id="UP000054011"/>
    </source>
</evidence>
<evidence type="ECO:0000313" key="1">
    <source>
        <dbReference type="EMBL" id="KUH35527.1"/>
    </source>
</evidence>